<proteinExistence type="predicted"/>
<evidence type="ECO:0000313" key="4">
    <source>
        <dbReference type="Proteomes" id="UP000054260"/>
    </source>
</evidence>
<dbReference type="InterPro" id="IPR036527">
    <property type="entry name" value="SCP2_sterol-bd_dom_sf"/>
</dbReference>
<evidence type="ECO:0000313" key="3">
    <source>
        <dbReference type="EMBL" id="KUK90111.1"/>
    </source>
</evidence>
<organism evidence="2 4">
    <name type="scientific">Mesotoga infera</name>
    <dbReference type="NCBI Taxonomy" id="1236046"/>
    <lineage>
        <taxon>Bacteria</taxon>
        <taxon>Thermotogati</taxon>
        <taxon>Thermotogota</taxon>
        <taxon>Thermotogae</taxon>
        <taxon>Kosmotogales</taxon>
        <taxon>Kosmotogaceae</taxon>
        <taxon>Mesotoga</taxon>
    </lineage>
</organism>
<reference evidence="2" key="1">
    <citation type="journal article" date="2015" name="MBio">
        <title>Genome-resolved metagenomic analysis reveals roles for candidate phyla and other microbial community members in biogeochemical transformations in oil reservoirs.</title>
        <authorList>
            <person name="Hu P."/>
            <person name="Tom L."/>
            <person name="Singh A."/>
            <person name="Thomas B.C."/>
            <person name="Baker B.J."/>
            <person name="Piceno Y.M."/>
            <person name="Andersen G.L."/>
            <person name="Banfield J.F."/>
        </authorList>
    </citation>
    <scope>NUCLEOTIDE SEQUENCE [LARGE SCALE GENOMIC DNA]</scope>
    <source>
        <strain evidence="2">46_47</strain>
        <strain evidence="3">46_70</strain>
    </source>
</reference>
<comment type="caution">
    <text evidence="2">The sequence shown here is derived from an EMBL/GenBank/DDBJ whole genome shotgun (WGS) entry which is preliminary data.</text>
</comment>
<feature type="domain" description="SCP2" evidence="1">
    <location>
        <begin position="12"/>
        <end position="101"/>
    </location>
</feature>
<dbReference type="PATRIC" id="fig|1236046.5.peg.268"/>
<evidence type="ECO:0000313" key="5">
    <source>
        <dbReference type="Proteomes" id="UP000055014"/>
    </source>
</evidence>
<dbReference type="AlphaFoldDB" id="A0A101GYI1"/>
<sequence length="104" mass="11443">MTVRKAIEKIKSLEAEKLSEISGKYSFFIEGGDPQRFTVEICDGRLEVFEEERPSDCSIRTDFATFEGLIEGAVNPLTAFMTGNLSVSGDLAFAMKLNKLLGGE</sequence>
<dbReference type="Proteomes" id="UP000054260">
    <property type="component" value="Unassembled WGS sequence"/>
</dbReference>
<dbReference type="EMBL" id="LGGH01000205">
    <property type="protein sequence ID" value="KUK66480.1"/>
    <property type="molecule type" value="Genomic_DNA"/>
</dbReference>
<protein>
    <submittedName>
        <fullName evidence="2">Putative sterol carrier protein</fullName>
    </submittedName>
</protein>
<accession>A0A101GYI1</accession>
<dbReference type="InterPro" id="IPR003033">
    <property type="entry name" value="SCP2_sterol-bd_dom"/>
</dbReference>
<dbReference type="EMBL" id="LGGW01000051">
    <property type="protein sequence ID" value="KUK90111.1"/>
    <property type="molecule type" value="Genomic_DNA"/>
</dbReference>
<dbReference type="SUPFAM" id="SSF55718">
    <property type="entry name" value="SCP-like"/>
    <property type="match status" value="1"/>
</dbReference>
<reference evidence="4 5" key="2">
    <citation type="journal article" date="2015" name="MBio">
        <title>Genome-Resolved Metagenomic Analysis Reveals Roles for Candidate Phyla and Other Microbial Community Members in Biogeochemical Transformations in Oil Reservoirs.</title>
        <authorList>
            <person name="Hu P."/>
            <person name="Tom L."/>
            <person name="Singh A."/>
            <person name="Thomas B.C."/>
            <person name="Baker B.J."/>
            <person name="Piceno Y.M."/>
            <person name="Andersen G.L."/>
            <person name="Banfield J.F."/>
        </authorList>
    </citation>
    <scope>NUCLEOTIDE SEQUENCE [LARGE SCALE GENOMIC DNA]</scope>
</reference>
<evidence type="ECO:0000259" key="1">
    <source>
        <dbReference type="Pfam" id="PF02036"/>
    </source>
</evidence>
<dbReference type="Pfam" id="PF02036">
    <property type="entry name" value="SCP2"/>
    <property type="match status" value="1"/>
</dbReference>
<gene>
    <name evidence="2" type="ORF">XD86_1176</name>
    <name evidence="3" type="ORF">XE02_0696</name>
</gene>
<evidence type="ECO:0000313" key="2">
    <source>
        <dbReference type="EMBL" id="KUK66480.1"/>
    </source>
</evidence>
<name>A0A101GYI1_9BACT</name>
<dbReference type="Proteomes" id="UP000055014">
    <property type="component" value="Unassembled WGS sequence"/>
</dbReference>
<dbReference type="Gene3D" id="3.30.1050.10">
    <property type="entry name" value="SCP2 sterol-binding domain"/>
    <property type="match status" value="1"/>
</dbReference>